<comment type="caution">
    <text evidence="1">The sequence shown here is derived from an EMBL/GenBank/DDBJ whole genome shotgun (WGS) entry which is preliminary data.</text>
</comment>
<accession>A0ACC2XCH8</accession>
<evidence type="ECO:0000313" key="2">
    <source>
        <dbReference type="Proteomes" id="UP001234202"/>
    </source>
</evidence>
<dbReference type="Proteomes" id="UP001234202">
    <property type="component" value="Unassembled WGS sequence"/>
</dbReference>
<reference evidence="1" key="1">
    <citation type="submission" date="2023-04" db="EMBL/GenBank/DDBJ databases">
        <title>Draft Genome sequencing of Naganishia species isolated from polar environments using Oxford Nanopore Technology.</title>
        <authorList>
            <person name="Leo P."/>
            <person name="Venkateswaran K."/>
        </authorList>
    </citation>
    <scope>NUCLEOTIDE SEQUENCE</scope>
    <source>
        <strain evidence="1">DBVPG 5303</strain>
    </source>
</reference>
<proteinExistence type="predicted"/>
<sequence length="492" mass="52041">MARQKSSTLPSGSEKTSSRDPMLNSPANHRKHSLREQYAKGPLAWNVRKADQAPVRLAIKNHFVAMVGEFVGTTLFLLLALGATNVANIPTTSVTGATAEGEKGTTVAAVNTSSLLYIALAFGFSLAVNAWIFFRVSGGLFNPAVSFGMALVGALTPLRACLLTFAQILGGITGAAIVDAITPGTLNVRTQLGGGTTVARGLFIEMFMTSMLMITILLLAAEKHKATFLAPIGIGLALFIAELMSVYYTGGSLNPARSFGPCVVIHEFNGYHWIYWLGPLMGAALAAGFYKFIKYLEYETVLGPEADEDKPKNMNQAGQGVPALTGGAVPAQSMITPTSAPDTTGRTTLATQGAGLGDLLTHGPAATSDAFDLEANTGAHYDSRLDRIEQMLGQLMTRGVTSERSTVSEEPRMSMATLTNDSPAMYGKTKLPSPVTRAVEPPRDTTSVPSSYADHDFGNGHSHAAAPVVVADPVDFHSLAGHISPEQQNRRL</sequence>
<gene>
    <name evidence="1" type="ORF">QFC24_004690</name>
</gene>
<protein>
    <submittedName>
        <fullName evidence="1">Uncharacterized protein</fullName>
    </submittedName>
</protein>
<dbReference type="EMBL" id="JASBWV010000017">
    <property type="protein sequence ID" value="KAJ9121353.1"/>
    <property type="molecule type" value="Genomic_DNA"/>
</dbReference>
<name>A0ACC2XCH8_9TREE</name>
<organism evidence="1 2">
    <name type="scientific">Naganishia onofrii</name>
    <dbReference type="NCBI Taxonomy" id="1851511"/>
    <lineage>
        <taxon>Eukaryota</taxon>
        <taxon>Fungi</taxon>
        <taxon>Dikarya</taxon>
        <taxon>Basidiomycota</taxon>
        <taxon>Agaricomycotina</taxon>
        <taxon>Tremellomycetes</taxon>
        <taxon>Filobasidiales</taxon>
        <taxon>Filobasidiaceae</taxon>
        <taxon>Naganishia</taxon>
    </lineage>
</organism>
<keyword evidence="2" id="KW-1185">Reference proteome</keyword>
<evidence type="ECO:0000313" key="1">
    <source>
        <dbReference type="EMBL" id="KAJ9121353.1"/>
    </source>
</evidence>